<dbReference type="GO" id="GO:0006189">
    <property type="term" value="P:'de novo' IMP biosynthetic process"/>
    <property type="evidence" value="ECO:0007669"/>
    <property type="project" value="UniProtKB-UniRule"/>
</dbReference>
<evidence type="ECO:0000313" key="9">
    <source>
        <dbReference type="Proteomes" id="UP000071392"/>
    </source>
</evidence>
<comment type="pathway">
    <text evidence="5 6">Purine metabolism; IMP biosynthesis via de novo pathway; 5-amino-1-(5-phospho-D-ribosyl)imidazole-4-carboxylate from 5-amino-1-(5-phospho-D-ribosyl)imidazole (N5-CAIR route): step 1/2.</text>
</comment>
<dbReference type="InterPro" id="IPR003135">
    <property type="entry name" value="ATP-grasp_carboxylate-amine"/>
</dbReference>
<gene>
    <name evidence="5 6" type="primary">purK</name>
    <name evidence="8" type="ORF">AXK12_03120</name>
</gene>
<dbReference type="GO" id="GO:0005524">
    <property type="term" value="F:ATP binding"/>
    <property type="evidence" value="ECO:0007669"/>
    <property type="project" value="UniProtKB-UniRule"/>
</dbReference>
<sequence>MTRNCILPGTGRIGILGGGQLGRMLAQAAQSLGFSVAVYEPQVACPAGAVANQEVNAPYADLDALRDFVHGCDVVTYEFENIPTAPLKALEAAGLGQRLRPDWRILEIAQNRLREKTWLRDQGIPHARFASVPEGGDLAAAIREVGLPCVVKTADFGYDGKGQLKLTSEAEIAAAQAQFSGQAAVVEQWVTYQCELSVVVARGVGGELRTFPPAENIHTNHILDISILPARVPPGMMARAEALAVEIAQKLGLVGVLGVELFLTESGELLVNELAPRTHNSGHATLDACATSQFEQQVRAICGLPLGSVAPRARVAVMVNVLGDAWFPQRDSAVPQTPNWAALLADAHTKLHLYGKAEPRRGRKMGHFTVLGDDAEETLTRARALKAQLHAAG</sequence>
<dbReference type="SUPFAM" id="SSF52440">
    <property type="entry name" value="PreATP-grasp domain"/>
    <property type="match status" value="1"/>
</dbReference>
<reference evidence="8 9" key="1">
    <citation type="submission" date="2016-02" db="EMBL/GenBank/DDBJ databases">
        <authorList>
            <person name="Wen L."/>
            <person name="He K."/>
            <person name="Yang H."/>
        </authorList>
    </citation>
    <scope>NUCLEOTIDE SEQUENCE [LARGE SCALE GENOMIC DNA]</scope>
    <source>
        <strain evidence="8 9">CV41</strain>
    </source>
</reference>
<comment type="function">
    <text evidence="6">Catalyzes the ATP-dependent conversion of 5-aminoimidazole ribonucleotide (AIR) and HCO(3)- to N5-carboxyaminoimidazole ribonucleotide (N5-CAIR).</text>
</comment>
<comment type="similarity">
    <text evidence="5 6">Belongs to the PurK/PurT family.</text>
</comment>
<feature type="binding site" evidence="5">
    <location>
        <begin position="157"/>
        <end position="163"/>
    </location>
    <ligand>
        <name>ATP</name>
        <dbReference type="ChEBI" id="CHEBI:30616"/>
    </ligand>
</feature>
<feature type="binding site" evidence="5">
    <location>
        <begin position="187"/>
        <end position="190"/>
    </location>
    <ligand>
        <name>ATP</name>
        <dbReference type="ChEBI" id="CHEBI:30616"/>
    </ligand>
</feature>
<dbReference type="STRING" id="1548208.AXK12_03120"/>
<dbReference type="EMBL" id="LSZP01000021">
    <property type="protein sequence ID" value="KXU36624.1"/>
    <property type="molecule type" value="Genomic_DNA"/>
</dbReference>
<dbReference type="NCBIfam" id="NF004676">
    <property type="entry name" value="PRK06019.1-2"/>
    <property type="match status" value="1"/>
</dbReference>
<dbReference type="NCBIfam" id="NF004677">
    <property type="entry name" value="PRK06019.1-3"/>
    <property type="match status" value="1"/>
</dbReference>
<dbReference type="FunFam" id="3.30.1490.20:FF:000015">
    <property type="entry name" value="N5-carboxyaminoimidazole ribonucleotide synthase"/>
    <property type="match status" value="1"/>
</dbReference>
<dbReference type="Proteomes" id="UP000071392">
    <property type="component" value="Unassembled WGS sequence"/>
</dbReference>
<feature type="domain" description="ATP-grasp" evidence="7">
    <location>
        <begin position="116"/>
        <end position="302"/>
    </location>
</feature>
<dbReference type="PROSITE" id="PS50975">
    <property type="entry name" value="ATP_GRASP"/>
    <property type="match status" value="1"/>
</dbReference>
<dbReference type="Gene3D" id="3.40.50.20">
    <property type="match status" value="1"/>
</dbReference>
<dbReference type="InterPro" id="IPR005875">
    <property type="entry name" value="PurK"/>
</dbReference>
<evidence type="ECO:0000313" key="8">
    <source>
        <dbReference type="EMBL" id="KXU36624.1"/>
    </source>
</evidence>
<protein>
    <recommendedName>
        <fullName evidence="5 6">N5-carboxyaminoimidazole ribonucleotide synthase</fullName>
        <shortName evidence="5 6">N5-CAIR synthase</shortName>
        <ecNumber evidence="5 6">6.3.4.18</ecNumber>
    </recommendedName>
    <alternativeName>
        <fullName evidence="5 6">5-(carboxyamino)imidazole ribonucleotide synthetase</fullName>
    </alternativeName>
</protein>
<evidence type="ECO:0000256" key="3">
    <source>
        <dbReference type="ARBA" id="ARBA00022755"/>
    </source>
</evidence>
<dbReference type="GO" id="GO:0005829">
    <property type="term" value="C:cytosol"/>
    <property type="evidence" value="ECO:0007669"/>
    <property type="project" value="TreeGrafter"/>
</dbReference>
<dbReference type="Pfam" id="PF17769">
    <property type="entry name" value="PurK_C"/>
    <property type="match status" value="1"/>
</dbReference>
<dbReference type="HAMAP" id="MF_01928">
    <property type="entry name" value="PurK"/>
    <property type="match status" value="1"/>
</dbReference>
<dbReference type="InterPro" id="IPR040686">
    <property type="entry name" value="PurK_C"/>
</dbReference>
<comment type="caution">
    <text evidence="8">The sequence shown here is derived from an EMBL/GenBank/DDBJ whole genome shotgun (WGS) entry which is preliminary data.</text>
</comment>
<dbReference type="NCBIfam" id="NF004679">
    <property type="entry name" value="PRK06019.1-5"/>
    <property type="match status" value="1"/>
</dbReference>
<dbReference type="SUPFAM" id="SSF51246">
    <property type="entry name" value="Rudiment single hybrid motif"/>
    <property type="match status" value="1"/>
</dbReference>
<dbReference type="SUPFAM" id="SSF56059">
    <property type="entry name" value="Glutathione synthetase ATP-binding domain-like"/>
    <property type="match status" value="1"/>
</dbReference>
<dbReference type="UniPathway" id="UPA00074">
    <property type="reaction ID" value="UER00942"/>
</dbReference>
<dbReference type="EC" id="6.3.4.18" evidence="5 6"/>
<feature type="binding site" evidence="5">
    <location>
        <position position="152"/>
    </location>
    <ligand>
        <name>ATP</name>
        <dbReference type="ChEBI" id="CHEBI:30616"/>
    </ligand>
</feature>
<dbReference type="GO" id="GO:0046872">
    <property type="term" value="F:metal ion binding"/>
    <property type="evidence" value="ECO:0007669"/>
    <property type="project" value="InterPro"/>
</dbReference>
<dbReference type="Pfam" id="PF02222">
    <property type="entry name" value="ATP-grasp"/>
    <property type="match status" value="1"/>
</dbReference>
<comment type="catalytic activity">
    <reaction evidence="5 6">
        <text>5-amino-1-(5-phospho-beta-D-ribosyl)imidazole + hydrogencarbonate + ATP = 5-carboxyamino-1-(5-phospho-D-ribosyl)imidazole + ADP + phosphate + 2 H(+)</text>
        <dbReference type="Rhea" id="RHEA:19317"/>
        <dbReference type="ChEBI" id="CHEBI:15378"/>
        <dbReference type="ChEBI" id="CHEBI:17544"/>
        <dbReference type="ChEBI" id="CHEBI:30616"/>
        <dbReference type="ChEBI" id="CHEBI:43474"/>
        <dbReference type="ChEBI" id="CHEBI:58730"/>
        <dbReference type="ChEBI" id="CHEBI:137981"/>
        <dbReference type="ChEBI" id="CHEBI:456216"/>
        <dbReference type="EC" id="6.3.4.18"/>
    </reaction>
</comment>
<name>A0A139SQ36_9BACT</name>
<dbReference type="GO" id="GO:0004638">
    <property type="term" value="F:phosphoribosylaminoimidazole carboxylase activity"/>
    <property type="evidence" value="ECO:0007669"/>
    <property type="project" value="InterPro"/>
</dbReference>
<comment type="subunit">
    <text evidence="5 6">Homodimer.</text>
</comment>
<evidence type="ECO:0000256" key="6">
    <source>
        <dbReference type="RuleBase" id="RU361200"/>
    </source>
</evidence>
<dbReference type="NCBIfam" id="NF004675">
    <property type="entry name" value="PRK06019.1-1"/>
    <property type="match status" value="1"/>
</dbReference>
<dbReference type="Gene3D" id="3.30.1490.20">
    <property type="entry name" value="ATP-grasp fold, A domain"/>
    <property type="match status" value="1"/>
</dbReference>
<evidence type="ECO:0000256" key="5">
    <source>
        <dbReference type="HAMAP-Rule" id="MF_01928"/>
    </source>
</evidence>
<feature type="binding site" evidence="5">
    <location>
        <position position="218"/>
    </location>
    <ligand>
        <name>ATP</name>
        <dbReference type="ChEBI" id="CHEBI:30616"/>
    </ligand>
</feature>
<dbReference type="InterPro" id="IPR013815">
    <property type="entry name" value="ATP_grasp_subdomain_1"/>
</dbReference>
<feature type="binding site" evidence="5">
    <location>
        <position position="195"/>
    </location>
    <ligand>
        <name>ATP</name>
        <dbReference type="ChEBI" id="CHEBI:30616"/>
    </ligand>
</feature>
<dbReference type="PANTHER" id="PTHR11609">
    <property type="entry name" value="PURINE BIOSYNTHESIS PROTEIN 6/7, PUR6/7"/>
    <property type="match status" value="1"/>
</dbReference>
<dbReference type="InterPro" id="IPR011054">
    <property type="entry name" value="Rudment_hybrid_motif"/>
</dbReference>
<dbReference type="NCBIfam" id="TIGR01161">
    <property type="entry name" value="purK"/>
    <property type="match status" value="1"/>
</dbReference>
<dbReference type="OrthoDB" id="9804625at2"/>
<feature type="binding site" evidence="5">
    <location>
        <position position="112"/>
    </location>
    <ligand>
        <name>ATP</name>
        <dbReference type="ChEBI" id="CHEBI:30616"/>
    </ligand>
</feature>
<keyword evidence="2 5" id="KW-0547">Nucleotide-binding</keyword>
<dbReference type="InterPro" id="IPR016185">
    <property type="entry name" value="PreATP-grasp_dom_sf"/>
</dbReference>
<keyword evidence="1 5" id="KW-0436">Ligase</keyword>
<evidence type="ECO:0000256" key="2">
    <source>
        <dbReference type="ARBA" id="ARBA00022741"/>
    </source>
</evidence>
<evidence type="ECO:0000256" key="1">
    <source>
        <dbReference type="ARBA" id="ARBA00022598"/>
    </source>
</evidence>
<keyword evidence="9" id="KW-1185">Reference proteome</keyword>
<evidence type="ECO:0000259" key="7">
    <source>
        <dbReference type="PROSITE" id="PS50975"/>
    </source>
</evidence>
<dbReference type="Pfam" id="PF22660">
    <property type="entry name" value="RS_preATP-grasp-like"/>
    <property type="match status" value="1"/>
</dbReference>
<keyword evidence="3 5" id="KW-0658">Purine biosynthesis</keyword>
<proteinExistence type="inferred from homology"/>
<dbReference type="PANTHER" id="PTHR11609:SF5">
    <property type="entry name" value="PHOSPHORIBOSYLAMINOIMIDAZOLE CARBOXYLASE"/>
    <property type="match status" value="1"/>
</dbReference>
<organism evidence="8 9">
    <name type="scientific">Cephaloticoccus capnophilus</name>
    <dbReference type="NCBI Taxonomy" id="1548208"/>
    <lineage>
        <taxon>Bacteria</taxon>
        <taxon>Pseudomonadati</taxon>
        <taxon>Verrucomicrobiota</taxon>
        <taxon>Opitutia</taxon>
        <taxon>Opitutales</taxon>
        <taxon>Opitutaceae</taxon>
        <taxon>Cephaloticoccus</taxon>
    </lineage>
</organism>
<dbReference type="InterPro" id="IPR054350">
    <property type="entry name" value="PurT/PurK_preATP-grasp"/>
</dbReference>
<evidence type="ECO:0000256" key="4">
    <source>
        <dbReference type="ARBA" id="ARBA00022840"/>
    </source>
</evidence>
<dbReference type="GO" id="GO:0034028">
    <property type="term" value="F:5-(carboxyamino)imidazole ribonucleotide synthase activity"/>
    <property type="evidence" value="ECO:0007669"/>
    <property type="project" value="UniProtKB-UniRule"/>
</dbReference>
<keyword evidence="4 5" id="KW-0067">ATP-binding</keyword>
<accession>A0A139SQ36</accession>
<dbReference type="Gene3D" id="3.30.470.20">
    <property type="entry name" value="ATP-grasp fold, B domain"/>
    <property type="match status" value="1"/>
</dbReference>
<dbReference type="AlphaFoldDB" id="A0A139SQ36"/>
<feature type="binding site" evidence="5">
    <location>
        <begin position="272"/>
        <end position="273"/>
    </location>
    <ligand>
        <name>ATP</name>
        <dbReference type="ChEBI" id="CHEBI:30616"/>
    </ligand>
</feature>
<dbReference type="FunFam" id="3.30.470.20:FF:000029">
    <property type="entry name" value="N5-carboxyaminoimidazole ribonucleotide synthase"/>
    <property type="match status" value="1"/>
</dbReference>
<comment type="function">
    <text evidence="5">Catalyzes the ATP-dependent conversion of 5-aminoimidazole ribonucleotide (AIR) and HCO(3)(-) to N5-carboxyaminoimidazole ribonucleotide (N5-CAIR).</text>
</comment>
<dbReference type="InterPro" id="IPR011761">
    <property type="entry name" value="ATP-grasp"/>
</dbReference>